<comment type="caution">
    <text evidence="1">The sequence shown here is derived from an EMBL/GenBank/DDBJ whole genome shotgun (WGS) entry which is preliminary data.</text>
</comment>
<evidence type="ECO:0000313" key="1">
    <source>
        <dbReference type="EMBL" id="MCE7003253.1"/>
    </source>
</evidence>
<dbReference type="EMBL" id="JAJVCN010000001">
    <property type="protein sequence ID" value="MCE7003253.1"/>
    <property type="molecule type" value="Genomic_DNA"/>
</dbReference>
<sequence length="72" mass="7987">MDNVAVNSFRVAPNDRAELAQVVVEFIDQGHRRISRHLALTRIRVLGTVAALEPVRPSVVAAELVRQQPFVS</sequence>
<organism evidence="1 2">
    <name type="scientific">Kibdelosporangium philippinense</name>
    <dbReference type="NCBI Taxonomy" id="211113"/>
    <lineage>
        <taxon>Bacteria</taxon>
        <taxon>Bacillati</taxon>
        <taxon>Actinomycetota</taxon>
        <taxon>Actinomycetes</taxon>
        <taxon>Pseudonocardiales</taxon>
        <taxon>Pseudonocardiaceae</taxon>
        <taxon>Kibdelosporangium</taxon>
    </lineage>
</organism>
<gene>
    <name evidence="1" type="ORF">LWC34_10475</name>
</gene>
<keyword evidence="2" id="KW-1185">Reference proteome</keyword>
<proteinExistence type="predicted"/>
<protein>
    <submittedName>
        <fullName evidence="1">Uncharacterized protein</fullName>
    </submittedName>
</protein>
<evidence type="ECO:0000313" key="2">
    <source>
        <dbReference type="Proteomes" id="UP001521150"/>
    </source>
</evidence>
<dbReference type="Proteomes" id="UP001521150">
    <property type="component" value="Unassembled WGS sequence"/>
</dbReference>
<reference evidence="1 2" key="1">
    <citation type="submission" date="2021-12" db="EMBL/GenBank/DDBJ databases">
        <title>Genome sequence of Kibdelosporangium philippinense ATCC 49844.</title>
        <authorList>
            <person name="Fedorov E.A."/>
            <person name="Omeragic M."/>
            <person name="Shalygina K.F."/>
            <person name="Maclea K.S."/>
        </authorList>
    </citation>
    <scope>NUCLEOTIDE SEQUENCE [LARGE SCALE GENOMIC DNA]</scope>
    <source>
        <strain evidence="1 2">ATCC 49844</strain>
    </source>
</reference>
<accession>A0ABS8Z8B2</accession>
<name>A0ABS8Z8B2_9PSEU</name>
<dbReference type="RefSeq" id="WP_233724803.1">
    <property type="nucleotide sequence ID" value="NZ_JAJVCN010000001.1"/>
</dbReference>